<dbReference type="SUPFAM" id="SSF53187">
    <property type="entry name" value="Zn-dependent exopeptidases"/>
    <property type="match status" value="1"/>
</dbReference>
<dbReference type="GO" id="GO:0046872">
    <property type="term" value="F:metal ion binding"/>
    <property type="evidence" value="ECO:0007669"/>
    <property type="project" value="UniProtKB-KW"/>
</dbReference>
<evidence type="ECO:0000256" key="1">
    <source>
        <dbReference type="ARBA" id="ARBA00006153"/>
    </source>
</evidence>
<dbReference type="NCBIfam" id="TIGR01891">
    <property type="entry name" value="amidohydrolases"/>
    <property type="match status" value="1"/>
</dbReference>
<dbReference type="SUPFAM" id="SSF55031">
    <property type="entry name" value="Bacterial exopeptidase dimerisation domain"/>
    <property type="match status" value="1"/>
</dbReference>
<evidence type="ECO:0000256" key="2">
    <source>
        <dbReference type="ARBA" id="ARBA00022729"/>
    </source>
</evidence>
<dbReference type="GeneID" id="111463223"/>
<keyword evidence="7" id="KW-1185">Reference proteome</keyword>
<dbReference type="CDD" id="cd08017">
    <property type="entry name" value="M20_IAA_Hyd"/>
    <property type="match status" value="1"/>
</dbReference>
<dbReference type="PIRSF" id="PIRSF005962">
    <property type="entry name" value="Pept_M20D_amidohydro"/>
    <property type="match status" value="1"/>
</dbReference>
<reference evidence="8" key="1">
    <citation type="submission" date="2025-08" db="UniProtKB">
        <authorList>
            <consortium name="RefSeq"/>
        </authorList>
    </citation>
    <scope>IDENTIFICATION</scope>
    <source>
        <tissue evidence="8">Young leaves</tissue>
    </source>
</reference>
<dbReference type="InterPro" id="IPR017439">
    <property type="entry name" value="Amidohydrolase"/>
</dbReference>
<dbReference type="InterPro" id="IPR011650">
    <property type="entry name" value="Peptidase_M20_dimer"/>
</dbReference>
<dbReference type="Pfam" id="PF07687">
    <property type="entry name" value="M20_dimer"/>
    <property type="match status" value="1"/>
</dbReference>
<dbReference type="PANTHER" id="PTHR11014">
    <property type="entry name" value="PEPTIDASE M20 FAMILY MEMBER"/>
    <property type="match status" value="1"/>
</dbReference>
<gene>
    <name evidence="8" type="primary">LOC111463223</name>
</gene>
<dbReference type="RefSeq" id="XP_022962856.1">
    <property type="nucleotide sequence ID" value="XM_023107088.1"/>
</dbReference>
<accession>A0A6J1HEG5</accession>
<dbReference type="InterPro" id="IPR044757">
    <property type="entry name" value="ILR1-like_Hyd"/>
</dbReference>
<evidence type="ECO:0000256" key="3">
    <source>
        <dbReference type="ARBA" id="ARBA00022801"/>
    </source>
</evidence>
<proteinExistence type="inferred from homology"/>
<feature type="binding site" evidence="5">
    <location>
        <position position="175"/>
    </location>
    <ligand>
        <name>Mn(2+)</name>
        <dbReference type="ChEBI" id="CHEBI:29035"/>
        <label>2</label>
    </ligand>
</feature>
<keyword evidence="5" id="KW-0479">Metal-binding</keyword>
<dbReference type="InterPro" id="IPR002933">
    <property type="entry name" value="Peptidase_M20"/>
</dbReference>
<dbReference type="Pfam" id="PF01546">
    <property type="entry name" value="Peptidase_M20"/>
    <property type="match status" value="1"/>
</dbReference>
<keyword evidence="4 5" id="KW-0464">Manganese</keyword>
<dbReference type="GO" id="GO:0010179">
    <property type="term" value="F:IAA-Ala conjugate hydrolase activity"/>
    <property type="evidence" value="ECO:0007669"/>
    <property type="project" value="TreeGrafter"/>
</dbReference>
<protein>
    <submittedName>
        <fullName evidence="8">IAA-amino acid hydrolase ILR1-like 3</fullName>
    </submittedName>
</protein>
<comment type="similarity">
    <text evidence="1">Belongs to the peptidase M20 family.</text>
</comment>
<organism evidence="7 8">
    <name type="scientific">Cucurbita moschata</name>
    <name type="common">Winter crookneck squash</name>
    <name type="synonym">Cucurbita pepo var. moschata</name>
    <dbReference type="NCBI Taxonomy" id="3662"/>
    <lineage>
        <taxon>Eukaryota</taxon>
        <taxon>Viridiplantae</taxon>
        <taxon>Streptophyta</taxon>
        <taxon>Embryophyta</taxon>
        <taxon>Tracheophyta</taxon>
        <taxon>Spermatophyta</taxon>
        <taxon>Magnoliopsida</taxon>
        <taxon>eudicotyledons</taxon>
        <taxon>Gunneridae</taxon>
        <taxon>Pentapetalae</taxon>
        <taxon>rosids</taxon>
        <taxon>fabids</taxon>
        <taxon>Cucurbitales</taxon>
        <taxon>Cucurbitaceae</taxon>
        <taxon>Cucurbiteae</taxon>
        <taxon>Cucurbita</taxon>
    </lineage>
</organism>
<feature type="binding site" evidence="5">
    <location>
        <position position="234"/>
    </location>
    <ligand>
        <name>Mn(2+)</name>
        <dbReference type="ChEBI" id="CHEBI:29035"/>
        <label>2</label>
    </ligand>
</feature>
<evidence type="ECO:0000313" key="7">
    <source>
        <dbReference type="Proteomes" id="UP000504609"/>
    </source>
</evidence>
<evidence type="ECO:0000259" key="6">
    <source>
        <dbReference type="Pfam" id="PF07687"/>
    </source>
</evidence>
<evidence type="ECO:0000313" key="8">
    <source>
        <dbReference type="RefSeq" id="XP_022962856.1"/>
    </source>
</evidence>
<feature type="binding site" evidence="5">
    <location>
        <position position="211"/>
    </location>
    <ligand>
        <name>Mn(2+)</name>
        <dbReference type="ChEBI" id="CHEBI:29035"/>
        <label>2</label>
    </ligand>
</feature>
<comment type="cofactor">
    <cofactor evidence="5">
        <name>Mn(2+)</name>
        <dbReference type="ChEBI" id="CHEBI:29035"/>
    </cofactor>
    <text evidence="5">The Mn(2+) ion enhances activity.</text>
</comment>
<dbReference type="GO" id="GO:0005783">
    <property type="term" value="C:endoplasmic reticulum"/>
    <property type="evidence" value="ECO:0007669"/>
    <property type="project" value="TreeGrafter"/>
</dbReference>
<dbReference type="KEGG" id="cmos:111463223"/>
<dbReference type="PANTHER" id="PTHR11014:SF63">
    <property type="entry name" value="METALLOPEPTIDASE, PUTATIVE (AFU_ORTHOLOGUE AFUA_6G09600)-RELATED"/>
    <property type="match status" value="1"/>
</dbReference>
<keyword evidence="3" id="KW-0378">Hydrolase</keyword>
<dbReference type="AlphaFoldDB" id="A0A6J1HEG5"/>
<dbReference type="Gene3D" id="3.30.70.360">
    <property type="match status" value="1"/>
</dbReference>
<feature type="binding site" evidence="5">
    <location>
        <position position="433"/>
    </location>
    <ligand>
        <name>Mn(2+)</name>
        <dbReference type="ChEBI" id="CHEBI:29035"/>
        <label>2</label>
    </ligand>
</feature>
<evidence type="ECO:0000256" key="5">
    <source>
        <dbReference type="PIRSR" id="PIRSR005962-1"/>
    </source>
</evidence>
<dbReference type="Proteomes" id="UP000504609">
    <property type="component" value="Unplaced"/>
</dbReference>
<dbReference type="GO" id="GO:0009850">
    <property type="term" value="P:auxin metabolic process"/>
    <property type="evidence" value="ECO:0007669"/>
    <property type="project" value="InterPro"/>
</dbReference>
<evidence type="ECO:0000256" key="4">
    <source>
        <dbReference type="ARBA" id="ARBA00023211"/>
    </source>
</evidence>
<dbReference type="FunFam" id="3.30.70.360:FF:000001">
    <property type="entry name" value="N-acetyldiaminopimelate deacetylase"/>
    <property type="match status" value="1"/>
</dbReference>
<dbReference type="InterPro" id="IPR036264">
    <property type="entry name" value="Bact_exopeptidase_dim_dom"/>
</dbReference>
<feature type="domain" description="Peptidase M20 dimerisation" evidence="6">
    <location>
        <begin position="259"/>
        <end position="353"/>
    </location>
</feature>
<sequence length="462" mass="50243">MAIQYQIDTLYYPLEAFVFEMAGGGGGGMEFKLFCWMLVFGVALWRPSASEVEHGGDGLELHSLTRKLLGLAREGEFLEWIKGVRRRIHEYPEVGFEEYRTSQLVRSELDLLGISYQWPVAKTGVVASIKGASSSSSSSSSRPVFALRADMDALPLQELVEWEFKSKVEGKMHACGHDSHVAMLLGAARLLQSKIEKLKGTVKLVFQPGEECNGAYQLLQEDALDDIDGIFALHVLPTLPTGVIASRPGPVCAGAGHFSALIRGKGGHAAAPHKTKDPVLATAFIIQALQQIVSRETDPLEAGVVTVAFVDGGQADNVVPETVKVGGTFRSLSPKGLSYLKERIREVINTQAVVHHCYASVEFMEDTPVMVNNVALFEHANRVGNSLLGESNVQLLPWTMGAEDFGFLSQKIAATIYGIGIRNDTLRSNRPLHSPHFVLDEEALPIGAALHAAVAMSYLEHN</sequence>
<name>A0A6J1HEG5_CUCMO</name>
<keyword evidence="2" id="KW-0732">Signal</keyword>
<dbReference type="Gene3D" id="3.40.630.10">
    <property type="entry name" value="Zn peptidases"/>
    <property type="match status" value="1"/>
</dbReference>
<feature type="binding site" evidence="5">
    <location>
        <position position="177"/>
    </location>
    <ligand>
        <name>Mn(2+)</name>
        <dbReference type="ChEBI" id="CHEBI:29035"/>
        <label>2</label>
    </ligand>
</feature>